<feature type="region of interest" description="Disordered" evidence="5">
    <location>
        <begin position="30"/>
        <end position="64"/>
    </location>
</feature>
<dbReference type="PROSITE" id="PS50003">
    <property type="entry name" value="PH_DOMAIN"/>
    <property type="match status" value="1"/>
</dbReference>
<feature type="region of interest" description="Disordered" evidence="5">
    <location>
        <begin position="195"/>
        <end position="226"/>
    </location>
</feature>
<accession>A0ABQ7TA61</accession>
<dbReference type="SUPFAM" id="SSF109805">
    <property type="entry name" value="Phenylalanine zipper"/>
    <property type="match status" value="1"/>
</dbReference>
<dbReference type="InterPro" id="IPR035057">
    <property type="entry name" value="SH2B1_SH2"/>
</dbReference>
<dbReference type="PRINTS" id="PR00401">
    <property type="entry name" value="SH2DOMAIN"/>
</dbReference>
<feature type="region of interest" description="Disordered" evidence="5">
    <location>
        <begin position="260"/>
        <end position="291"/>
    </location>
</feature>
<dbReference type="Gene3D" id="2.30.29.30">
    <property type="entry name" value="Pleckstrin-homology domain (PH domain)/Phosphotyrosine-binding domain (PTB)"/>
    <property type="match status" value="1"/>
</dbReference>
<keyword evidence="9" id="KW-1185">Reference proteome</keyword>
<keyword evidence="2" id="KW-0597">Phosphoprotein</keyword>
<feature type="domain" description="SH2" evidence="6">
    <location>
        <begin position="558"/>
        <end position="656"/>
    </location>
</feature>
<name>A0ABQ7TA61_PHRPL</name>
<dbReference type="Proteomes" id="UP000826234">
    <property type="component" value="Unassembled WGS sequence"/>
</dbReference>
<proteinExistence type="inferred from homology"/>
<reference evidence="8 9" key="1">
    <citation type="journal article" date="2022" name="Gigascience">
        <title>A chromosome-level genome assembly and annotation of the desert horned lizard, Phrynosoma platyrhinos, provides insight into chromosomal rearrangements among reptiles.</title>
        <authorList>
            <person name="Koochekian N."/>
            <person name="Ascanio A."/>
            <person name="Farleigh K."/>
            <person name="Card D.C."/>
            <person name="Schield D.R."/>
            <person name="Castoe T.A."/>
            <person name="Jezkova T."/>
        </authorList>
    </citation>
    <scope>NUCLEOTIDE SEQUENCE [LARGE SCALE GENOMIC DNA]</scope>
    <source>
        <strain evidence="8">NK-2021</strain>
    </source>
</reference>
<gene>
    <name evidence="8" type="ORF">JD844_001611</name>
</gene>
<dbReference type="InterPro" id="IPR036290">
    <property type="entry name" value="Phe_ZIP_sf"/>
</dbReference>
<dbReference type="Pfam" id="PF00169">
    <property type="entry name" value="PH"/>
    <property type="match status" value="1"/>
</dbReference>
<protein>
    <recommendedName>
        <fullName evidence="10">SH2B adapter protein 1</fullName>
    </recommendedName>
</protein>
<dbReference type="InterPro" id="IPR036860">
    <property type="entry name" value="SH2_dom_sf"/>
</dbReference>
<dbReference type="Pfam" id="PF08916">
    <property type="entry name" value="Phe_ZIP"/>
    <property type="match status" value="1"/>
</dbReference>
<keyword evidence="3 4" id="KW-0727">SH2 domain</keyword>
<evidence type="ECO:0000259" key="7">
    <source>
        <dbReference type="PROSITE" id="PS50003"/>
    </source>
</evidence>
<feature type="compositionally biased region" description="Low complexity" evidence="5">
    <location>
        <begin position="210"/>
        <end position="225"/>
    </location>
</feature>
<dbReference type="PANTHER" id="PTHR10872">
    <property type="entry name" value="SH2B ADAPTER PROTEIN"/>
    <property type="match status" value="1"/>
</dbReference>
<evidence type="ECO:0000256" key="5">
    <source>
        <dbReference type="SAM" id="MobiDB-lite"/>
    </source>
</evidence>
<dbReference type="SUPFAM" id="SSF50729">
    <property type="entry name" value="PH domain-like"/>
    <property type="match status" value="1"/>
</dbReference>
<evidence type="ECO:0000256" key="2">
    <source>
        <dbReference type="ARBA" id="ARBA00022553"/>
    </source>
</evidence>
<feature type="compositionally biased region" description="Pro residues" evidence="5">
    <location>
        <begin position="728"/>
        <end position="743"/>
    </location>
</feature>
<dbReference type="EMBL" id="JAIPUX010000521">
    <property type="protein sequence ID" value="KAH0626553.1"/>
    <property type="molecule type" value="Genomic_DNA"/>
</dbReference>
<dbReference type="InterPro" id="IPR011993">
    <property type="entry name" value="PH-like_dom_sf"/>
</dbReference>
<evidence type="ECO:0000313" key="9">
    <source>
        <dbReference type="Proteomes" id="UP000826234"/>
    </source>
</evidence>
<dbReference type="Gene3D" id="3.30.505.10">
    <property type="entry name" value="SH2 domain"/>
    <property type="match status" value="1"/>
</dbReference>
<dbReference type="CDD" id="cd01231">
    <property type="entry name" value="PH_SH2B_family"/>
    <property type="match status" value="1"/>
</dbReference>
<evidence type="ECO:0000256" key="1">
    <source>
        <dbReference type="ARBA" id="ARBA00010220"/>
    </source>
</evidence>
<feature type="region of interest" description="Disordered" evidence="5">
    <location>
        <begin position="720"/>
        <end position="798"/>
    </location>
</feature>
<dbReference type="CDD" id="cd10346">
    <property type="entry name" value="SH2_SH2B_family"/>
    <property type="match status" value="1"/>
</dbReference>
<organism evidence="8 9">
    <name type="scientific">Phrynosoma platyrhinos</name>
    <name type="common">Desert horned lizard</name>
    <dbReference type="NCBI Taxonomy" id="52577"/>
    <lineage>
        <taxon>Eukaryota</taxon>
        <taxon>Metazoa</taxon>
        <taxon>Chordata</taxon>
        <taxon>Craniata</taxon>
        <taxon>Vertebrata</taxon>
        <taxon>Euteleostomi</taxon>
        <taxon>Lepidosauria</taxon>
        <taxon>Squamata</taxon>
        <taxon>Bifurcata</taxon>
        <taxon>Unidentata</taxon>
        <taxon>Episquamata</taxon>
        <taxon>Toxicofera</taxon>
        <taxon>Iguania</taxon>
        <taxon>Phrynosomatidae</taxon>
        <taxon>Phrynosomatinae</taxon>
        <taxon>Phrynosoma</taxon>
    </lineage>
</organism>
<evidence type="ECO:0000256" key="3">
    <source>
        <dbReference type="ARBA" id="ARBA00022999"/>
    </source>
</evidence>
<dbReference type="InterPro" id="IPR001849">
    <property type="entry name" value="PH_domain"/>
</dbReference>
<evidence type="ECO:0008006" key="10">
    <source>
        <dbReference type="Google" id="ProtNLM"/>
    </source>
</evidence>
<dbReference type="Pfam" id="PF00017">
    <property type="entry name" value="SH2"/>
    <property type="match status" value="1"/>
</dbReference>
<comment type="similarity">
    <text evidence="1">Belongs to the SH2B adapter family.</text>
</comment>
<evidence type="ECO:0000313" key="8">
    <source>
        <dbReference type="EMBL" id="KAH0626553.1"/>
    </source>
</evidence>
<dbReference type="PANTHER" id="PTHR10872:SF3">
    <property type="entry name" value="SH2B ADAPTER PROTEIN 1"/>
    <property type="match status" value="1"/>
</dbReference>
<evidence type="ECO:0000256" key="4">
    <source>
        <dbReference type="PROSITE-ProRule" id="PRU00191"/>
    </source>
</evidence>
<feature type="domain" description="PH" evidence="7">
    <location>
        <begin position="316"/>
        <end position="430"/>
    </location>
</feature>
<evidence type="ECO:0000259" key="6">
    <source>
        <dbReference type="PROSITE" id="PS50001"/>
    </source>
</evidence>
<dbReference type="InterPro" id="IPR000980">
    <property type="entry name" value="SH2"/>
</dbReference>
<dbReference type="SMART" id="SM00233">
    <property type="entry name" value="PH"/>
    <property type="match status" value="1"/>
</dbReference>
<dbReference type="SMART" id="SM00252">
    <property type="entry name" value="SH2"/>
    <property type="match status" value="1"/>
</dbReference>
<feature type="compositionally biased region" description="Basic residues" evidence="5">
    <location>
        <begin position="33"/>
        <end position="47"/>
    </location>
</feature>
<dbReference type="InterPro" id="IPR030523">
    <property type="entry name" value="SH2B"/>
</dbReference>
<dbReference type="Gene3D" id="6.10.140.110">
    <property type="match status" value="1"/>
</dbReference>
<dbReference type="PROSITE" id="PS50001">
    <property type="entry name" value="SH2"/>
    <property type="match status" value="1"/>
</dbReference>
<dbReference type="SUPFAM" id="SSF55550">
    <property type="entry name" value="SH2 domain"/>
    <property type="match status" value="1"/>
</dbReference>
<dbReference type="InterPro" id="IPR015012">
    <property type="entry name" value="Phe_ZIP"/>
</dbReference>
<comment type="caution">
    <text evidence="8">The sequence shown here is derived from an EMBL/GenBank/DDBJ whole genome shotgun (WGS) entry which is preliminary data.</text>
</comment>
<sequence length="798" mass="86279">MAEADFSPGLSSFENTFSLWSPEAEVARECDRRRRRELKTEKRRHKPFPLEETQGRDGHKTIGTSRSPVLALDVLALGPTWAIMNGSTVPLSPVGGGMVGEPASLPSPGWREFCEAHARAAAVDFARRFRAFLGENPQFATPGAEAAFSRRFAEHFLEHFEAEVSRAYASDSPPRCDIAPFTGCSSARDLSETCSDSSVASPVEPPLGPPSGLSSSQSRSSEDVSTVAAVTATKPKLKKRFSLRNVSRSVRGSVRGILQWKTSADSSPGGGDGAVTGTNSNSNSSGGGDSERWTHRFERLRLNKASPATLRVELASVRREGLLNYIVADDGSGGGSRTRWQKCRLLLRKAGKGEGEGYLLEFYIPPKASKPRVSIACSCVVDVRTTTPLEMPDKENTFVLKLSSSLEYILETVDSLQMRSWLADIQECMGLGESTDSLEQPCMNHSESMPSRELPMVPSESNEQLSQGAYGGLMDRPSASMSPSSVSIAASHFDSMELLPPELPPRVPIDEGPFPTGLLHTTFPETPDTTGSFLFQGEPDPGGGSLGDTEHPLSDYPWFHGTLSRLKAAQLVLAGGASSHGVFLVRQSETRRGEYVLTFNFQGKAKHLRLSLNEDGQCRVQHLWFQTIFDMLEHFRVHPIPLESGGSSDVTLVSYVVASQRLHGRDRAGSRAPVSGFSGDPDSPPNLISILAAASAGDCVTQRTFAHQVCKAQKQVEMLQKPNTSRNLPPPPPPLPPARPPQVSPDHGMPETEGQVEEEGRTVPEADEGAAVRGGGSLPLPEEPEGRARAVNNQYSFV</sequence>